<feature type="transmembrane region" description="Helical" evidence="6">
    <location>
        <begin position="12"/>
        <end position="31"/>
    </location>
</feature>
<dbReference type="PROSITE" id="PS50850">
    <property type="entry name" value="MFS"/>
    <property type="match status" value="1"/>
</dbReference>
<comment type="subcellular location">
    <subcellularLocation>
        <location evidence="1">Cell membrane</location>
        <topology evidence="1">Multi-pass membrane protein</topology>
    </subcellularLocation>
</comment>
<feature type="transmembrane region" description="Helical" evidence="6">
    <location>
        <begin position="371"/>
        <end position="392"/>
    </location>
</feature>
<accession>A0A917GXE7</accession>
<keyword evidence="2" id="KW-0813">Transport</keyword>
<keyword evidence="9" id="KW-1185">Reference proteome</keyword>
<evidence type="ECO:0000256" key="5">
    <source>
        <dbReference type="ARBA" id="ARBA00023136"/>
    </source>
</evidence>
<evidence type="ECO:0000313" key="9">
    <source>
        <dbReference type="Proteomes" id="UP000600247"/>
    </source>
</evidence>
<dbReference type="GO" id="GO:0022857">
    <property type="term" value="F:transmembrane transporter activity"/>
    <property type="evidence" value="ECO:0007669"/>
    <property type="project" value="InterPro"/>
</dbReference>
<evidence type="ECO:0000256" key="1">
    <source>
        <dbReference type="ARBA" id="ARBA00004651"/>
    </source>
</evidence>
<feature type="transmembrane region" description="Helical" evidence="6">
    <location>
        <begin position="78"/>
        <end position="99"/>
    </location>
</feature>
<dbReference type="RefSeq" id="WP_188888020.1">
    <property type="nucleotide sequence ID" value="NZ_BMHY01000002.1"/>
</dbReference>
<evidence type="ECO:0000256" key="3">
    <source>
        <dbReference type="ARBA" id="ARBA00022692"/>
    </source>
</evidence>
<protein>
    <submittedName>
        <fullName evidence="8">MFS transporter</fullName>
    </submittedName>
</protein>
<name>A0A917GXE7_9BACL</name>
<dbReference type="InterPro" id="IPR051788">
    <property type="entry name" value="MFS_Transporter"/>
</dbReference>
<feature type="transmembrane region" description="Helical" evidence="6">
    <location>
        <begin position="310"/>
        <end position="332"/>
    </location>
</feature>
<feature type="transmembrane region" description="Helical" evidence="6">
    <location>
        <begin position="222"/>
        <end position="242"/>
    </location>
</feature>
<dbReference type="PANTHER" id="PTHR23514:SF13">
    <property type="entry name" value="INNER MEMBRANE PROTEIN YBJJ"/>
    <property type="match status" value="1"/>
</dbReference>
<feature type="transmembrane region" description="Helical" evidence="6">
    <location>
        <begin position="139"/>
        <end position="159"/>
    </location>
</feature>
<feature type="transmembrane region" description="Helical" evidence="6">
    <location>
        <begin position="344"/>
        <end position="365"/>
    </location>
</feature>
<keyword evidence="4 6" id="KW-1133">Transmembrane helix</keyword>
<dbReference type="SUPFAM" id="SSF103473">
    <property type="entry name" value="MFS general substrate transporter"/>
    <property type="match status" value="1"/>
</dbReference>
<feature type="transmembrane region" description="Helical" evidence="6">
    <location>
        <begin position="254"/>
        <end position="274"/>
    </location>
</feature>
<keyword evidence="3 6" id="KW-0812">Transmembrane</keyword>
<feature type="transmembrane region" description="Helical" evidence="6">
    <location>
        <begin position="51"/>
        <end position="71"/>
    </location>
</feature>
<organism evidence="8 9">
    <name type="scientific">Paenibacillus radicis</name>
    <name type="common">ex Gao et al. 2016</name>
    <dbReference type="NCBI Taxonomy" id="1737354"/>
    <lineage>
        <taxon>Bacteria</taxon>
        <taxon>Bacillati</taxon>
        <taxon>Bacillota</taxon>
        <taxon>Bacilli</taxon>
        <taxon>Bacillales</taxon>
        <taxon>Paenibacillaceae</taxon>
        <taxon>Paenibacillus</taxon>
    </lineage>
</organism>
<dbReference type="CDD" id="cd17393">
    <property type="entry name" value="MFS_MosC_like"/>
    <property type="match status" value="1"/>
</dbReference>
<evidence type="ECO:0000256" key="2">
    <source>
        <dbReference type="ARBA" id="ARBA00022448"/>
    </source>
</evidence>
<proteinExistence type="predicted"/>
<evidence type="ECO:0000313" key="8">
    <source>
        <dbReference type="EMBL" id="GGG60137.1"/>
    </source>
</evidence>
<dbReference type="Pfam" id="PF07690">
    <property type="entry name" value="MFS_1"/>
    <property type="match status" value="1"/>
</dbReference>
<feature type="transmembrane region" description="Helical" evidence="6">
    <location>
        <begin position="171"/>
        <end position="191"/>
    </location>
</feature>
<dbReference type="InterPro" id="IPR011701">
    <property type="entry name" value="MFS"/>
</dbReference>
<gene>
    <name evidence="8" type="ORF">GCM10010918_11690</name>
</gene>
<dbReference type="Gene3D" id="1.20.1250.20">
    <property type="entry name" value="MFS general substrate transporter like domains"/>
    <property type="match status" value="2"/>
</dbReference>
<dbReference type="AlphaFoldDB" id="A0A917GXE7"/>
<dbReference type="PANTHER" id="PTHR23514">
    <property type="entry name" value="BYPASS OF STOP CODON PROTEIN 6"/>
    <property type="match status" value="1"/>
</dbReference>
<dbReference type="InterPro" id="IPR036259">
    <property type="entry name" value="MFS_trans_sf"/>
</dbReference>
<feature type="domain" description="Major facilitator superfamily (MFS) profile" evidence="7">
    <location>
        <begin position="10"/>
        <end position="393"/>
    </location>
</feature>
<reference evidence="8 9" key="1">
    <citation type="journal article" date="2014" name="Int. J. Syst. Evol. Microbiol.">
        <title>Complete genome sequence of Corynebacterium casei LMG S-19264T (=DSM 44701T), isolated from a smear-ripened cheese.</title>
        <authorList>
            <consortium name="US DOE Joint Genome Institute (JGI-PGF)"/>
            <person name="Walter F."/>
            <person name="Albersmeier A."/>
            <person name="Kalinowski J."/>
            <person name="Ruckert C."/>
        </authorList>
    </citation>
    <scope>NUCLEOTIDE SEQUENCE [LARGE SCALE GENOMIC DNA]</scope>
    <source>
        <strain evidence="8 9">CGMCC 1.15286</strain>
    </source>
</reference>
<dbReference type="Proteomes" id="UP000600247">
    <property type="component" value="Unassembled WGS sequence"/>
</dbReference>
<evidence type="ECO:0000259" key="7">
    <source>
        <dbReference type="PROSITE" id="PS50850"/>
    </source>
</evidence>
<comment type="caution">
    <text evidence="8">The sequence shown here is derived from an EMBL/GenBank/DDBJ whole genome shotgun (WGS) entry which is preliminary data.</text>
</comment>
<evidence type="ECO:0000256" key="4">
    <source>
        <dbReference type="ARBA" id="ARBA00022989"/>
    </source>
</evidence>
<feature type="transmembrane region" description="Helical" evidence="6">
    <location>
        <begin position="286"/>
        <end position="304"/>
    </location>
</feature>
<dbReference type="InterPro" id="IPR020846">
    <property type="entry name" value="MFS_dom"/>
</dbReference>
<feature type="transmembrane region" description="Helical" evidence="6">
    <location>
        <begin position="105"/>
        <end position="127"/>
    </location>
</feature>
<evidence type="ECO:0000256" key="6">
    <source>
        <dbReference type="SAM" id="Phobius"/>
    </source>
</evidence>
<keyword evidence="5 6" id="KW-0472">Membrane</keyword>
<dbReference type="GO" id="GO:0005886">
    <property type="term" value="C:plasma membrane"/>
    <property type="evidence" value="ECO:0007669"/>
    <property type="project" value="UniProtKB-SubCell"/>
</dbReference>
<dbReference type="EMBL" id="BMHY01000002">
    <property type="protein sequence ID" value="GGG60137.1"/>
    <property type="molecule type" value="Genomic_DNA"/>
</dbReference>
<sequence>MNHALTNRQIWLWRLAIYFIFALPGFTISSWVSRTPAIRDALEATTSQMGWIILGMSIGAIVGLTSASHLIAHKGGRFVMITGLFINAVGLLVVGIASTVLANSIMLFAGLAVFGFGHGICDVAMNVEGTAVEKAAKKSLLTGFHAAFSLGTLLGSLGGTGAVKIGMSVPIHLTLAVAIVLLTTLFVYRLVPAGTAKESAHSKVPSMSTRERLAIWKERRTLLIGIIVLGMAFTEGSANDWLPLLMVDGYNVTPAMGSFAFVVFVTAMTLCRIVGGKLLDRFGRVVILRASAISAITGLLLVIFGHNHVIAIVGIVFWGFGAACGFPVGLSAAGDDPRGVAARVGAVSTVGYIAFLVGPPLLGLIGESVGLLRALIVVLITVAVAGLLSQAAKPLGAQTRKANDPKTNFESFS</sequence>